<evidence type="ECO:0000313" key="4">
    <source>
        <dbReference type="Proteomes" id="UP001259659"/>
    </source>
</evidence>
<evidence type="ECO:0000259" key="2">
    <source>
        <dbReference type="Pfam" id="PF26478"/>
    </source>
</evidence>
<name>A0ABU2FG99_9EURY</name>
<reference evidence="3 4" key="1">
    <citation type="submission" date="2022-06" db="EMBL/GenBank/DDBJ databases">
        <title>Haloarcula sp. a new haloarchaeum isolate from saline soil.</title>
        <authorList>
            <person name="Strakova D."/>
            <person name="Galisteo C."/>
            <person name="Sanchez-Porro C."/>
            <person name="Ventosa A."/>
        </authorList>
    </citation>
    <scope>NUCLEOTIDE SEQUENCE [LARGE SCALE GENOMIC DNA]</scope>
    <source>
        <strain evidence="3 4">S1CR25-12</strain>
    </source>
</reference>
<dbReference type="EMBL" id="JAMQON010000004">
    <property type="protein sequence ID" value="MDS0260735.1"/>
    <property type="molecule type" value="Genomic_DNA"/>
</dbReference>
<protein>
    <recommendedName>
        <fullName evidence="2">DUF8151 domain-containing protein</fullName>
    </recommendedName>
</protein>
<dbReference type="Pfam" id="PF26478">
    <property type="entry name" value="DUF8151"/>
    <property type="match status" value="1"/>
</dbReference>
<sequence length="78" mass="8021">MNGFGSLVEPLGRLLAALAAALLTVVGALTENAGVADLLAGQSVFGLWEVGMGALLLYVGVYMLGYRQVWLGLRGAAN</sequence>
<keyword evidence="1" id="KW-0812">Transmembrane</keyword>
<keyword evidence="1" id="KW-0472">Membrane</keyword>
<evidence type="ECO:0000313" key="3">
    <source>
        <dbReference type="EMBL" id="MDS0260735.1"/>
    </source>
</evidence>
<gene>
    <name evidence="3" type="ORF">NDI56_15110</name>
</gene>
<proteinExistence type="predicted"/>
<dbReference type="InterPro" id="IPR058464">
    <property type="entry name" value="DUF8151"/>
</dbReference>
<evidence type="ECO:0000256" key="1">
    <source>
        <dbReference type="SAM" id="Phobius"/>
    </source>
</evidence>
<feature type="transmembrane region" description="Helical" evidence="1">
    <location>
        <begin position="46"/>
        <end position="65"/>
    </location>
</feature>
<keyword evidence="1" id="KW-1133">Transmembrane helix</keyword>
<dbReference type="Proteomes" id="UP001259659">
    <property type="component" value="Unassembled WGS sequence"/>
</dbReference>
<comment type="caution">
    <text evidence="3">The sequence shown here is derived from an EMBL/GenBank/DDBJ whole genome shotgun (WGS) entry which is preliminary data.</text>
</comment>
<keyword evidence="4" id="KW-1185">Reference proteome</keyword>
<feature type="domain" description="DUF8151" evidence="2">
    <location>
        <begin position="4"/>
        <end position="74"/>
    </location>
</feature>
<dbReference type="RefSeq" id="WP_310920479.1">
    <property type="nucleotide sequence ID" value="NZ_JAMQON010000004.1"/>
</dbReference>
<organism evidence="3 4">
    <name type="scientific">Haloarcula saliterrae</name>
    <dbReference type="NCBI Taxonomy" id="2950534"/>
    <lineage>
        <taxon>Archaea</taxon>
        <taxon>Methanobacteriati</taxon>
        <taxon>Methanobacteriota</taxon>
        <taxon>Stenosarchaea group</taxon>
        <taxon>Halobacteria</taxon>
        <taxon>Halobacteriales</taxon>
        <taxon>Haloarculaceae</taxon>
        <taxon>Haloarcula</taxon>
    </lineage>
</organism>
<accession>A0ABU2FG99</accession>